<reference evidence="2 3" key="1">
    <citation type="submission" date="2023-12" db="EMBL/GenBank/DDBJ databases">
        <title>Streptomyces sp. V4-01.</title>
        <authorList>
            <person name="Somphong A."/>
            <person name="Phongsopitanun W."/>
        </authorList>
    </citation>
    <scope>NUCLEOTIDE SEQUENCE [LARGE SCALE GENOMIC DNA]</scope>
    <source>
        <strain evidence="2 3">V4-01</strain>
    </source>
</reference>
<dbReference type="Proteomes" id="UP001344658">
    <property type="component" value="Unassembled WGS sequence"/>
</dbReference>
<dbReference type="EMBL" id="JAZEWV010000007">
    <property type="protein sequence ID" value="MEE4542625.1"/>
    <property type="molecule type" value="Genomic_DNA"/>
</dbReference>
<feature type="transmembrane region" description="Helical" evidence="1">
    <location>
        <begin position="6"/>
        <end position="30"/>
    </location>
</feature>
<evidence type="ECO:0000313" key="2">
    <source>
        <dbReference type="EMBL" id="MEE4542625.1"/>
    </source>
</evidence>
<keyword evidence="1" id="KW-0812">Transmembrane</keyword>
<name>A0ABU7P9Y3_9ACTN</name>
<keyword evidence="3" id="KW-1185">Reference proteome</keyword>
<protein>
    <submittedName>
        <fullName evidence="2">Uncharacterized protein</fullName>
    </submittedName>
</protein>
<keyword evidence="1" id="KW-0472">Membrane</keyword>
<accession>A0ABU7P9Y3</accession>
<organism evidence="2 3">
    <name type="scientific">Actinacidiphila polyblastidii</name>
    <dbReference type="NCBI Taxonomy" id="3110430"/>
    <lineage>
        <taxon>Bacteria</taxon>
        <taxon>Bacillati</taxon>
        <taxon>Actinomycetota</taxon>
        <taxon>Actinomycetes</taxon>
        <taxon>Kitasatosporales</taxon>
        <taxon>Streptomycetaceae</taxon>
        <taxon>Actinacidiphila</taxon>
    </lineage>
</organism>
<evidence type="ECO:0000313" key="3">
    <source>
        <dbReference type="Proteomes" id="UP001344658"/>
    </source>
</evidence>
<gene>
    <name evidence="2" type="ORF">V2S66_11685</name>
</gene>
<sequence length="41" mass="4175">MAVILGIVIVALVVGVVVGSFWSAGSPIALRRRHGRGDGMG</sequence>
<evidence type="ECO:0000256" key="1">
    <source>
        <dbReference type="SAM" id="Phobius"/>
    </source>
</evidence>
<comment type="caution">
    <text evidence="2">The sequence shown here is derived from an EMBL/GenBank/DDBJ whole genome shotgun (WGS) entry which is preliminary data.</text>
</comment>
<proteinExistence type="predicted"/>
<dbReference type="RefSeq" id="WP_330794554.1">
    <property type="nucleotide sequence ID" value="NZ_JAZEWV010000007.1"/>
</dbReference>
<keyword evidence="1" id="KW-1133">Transmembrane helix</keyword>